<evidence type="ECO:0000259" key="1">
    <source>
        <dbReference type="Pfam" id="PF13400"/>
    </source>
</evidence>
<evidence type="ECO:0000313" key="2">
    <source>
        <dbReference type="EMBL" id="MFD2418992.1"/>
    </source>
</evidence>
<name>A0ABW5FWX3_9PSEU</name>
<dbReference type="Pfam" id="PF13400">
    <property type="entry name" value="Tad"/>
    <property type="match status" value="1"/>
</dbReference>
<sequence>MSRPQRHAGATWRGWWQADEGRVTALVVVLVTAILALAGLTLDGGLALAAKVRANGEAEAAARAGAQAIDLTAYRNTGAMQLIPAQAVADARAYLAAVDASGTVTASGDTVIVTITASQNTQLLSMVGIFSLTVHGSGSAHPQRGVVTISP</sequence>
<comment type="caution">
    <text evidence="2">The sequence shown here is derived from an EMBL/GenBank/DDBJ whole genome shotgun (WGS) entry which is preliminary data.</text>
</comment>
<evidence type="ECO:0000313" key="3">
    <source>
        <dbReference type="Proteomes" id="UP001597417"/>
    </source>
</evidence>
<dbReference type="Proteomes" id="UP001597417">
    <property type="component" value="Unassembled WGS sequence"/>
</dbReference>
<dbReference type="EMBL" id="JBHUKR010000010">
    <property type="protein sequence ID" value="MFD2418992.1"/>
    <property type="molecule type" value="Genomic_DNA"/>
</dbReference>
<organism evidence="2 3">
    <name type="scientific">Amycolatopsis pigmentata</name>
    <dbReference type="NCBI Taxonomy" id="450801"/>
    <lineage>
        <taxon>Bacteria</taxon>
        <taxon>Bacillati</taxon>
        <taxon>Actinomycetota</taxon>
        <taxon>Actinomycetes</taxon>
        <taxon>Pseudonocardiales</taxon>
        <taxon>Pseudonocardiaceae</taxon>
        <taxon>Amycolatopsis</taxon>
    </lineage>
</organism>
<protein>
    <submittedName>
        <fullName evidence="2">Pilus assembly protein TadG-related protein</fullName>
    </submittedName>
</protein>
<proteinExistence type="predicted"/>
<reference evidence="3" key="1">
    <citation type="journal article" date="2019" name="Int. J. Syst. Evol. Microbiol.">
        <title>The Global Catalogue of Microorganisms (GCM) 10K type strain sequencing project: providing services to taxonomists for standard genome sequencing and annotation.</title>
        <authorList>
            <consortium name="The Broad Institute Genomics Platform"/>
            <consortium name="The Broad Institute Genome Sequencing Center for Infectious Disease"/>
            <person name="Wu L."/>
            <person name="Ma J."/>
        </authorList>
    </citation>
    <scope>NUCLEOTIDE SEQUENCE [LARGE SCALE GENOMIC DNA]</scope>
    <source>
        <strain evidence="3">CGMCC 4.7645</strain>
    </source>
</reference>
<gene>
    <name evidence="2" type="ORF">ACFSXZ_21920</name>
</gene>
<dbReference type="RefSeq" id="WP_378267012.1">
    <property type="nucleotide sequence ID" value="NZ_JBHUKR010000010.1"/>
</dbReference>
<accession>A0ABW5FWX3</accession>
<dbReference type="InterPro" id="IPR028087">
    <property type="entry name" value="Tad_N"/>
</dbReference>
<feature type="domain" description="Putative Flp pilus-assembly TadG-like N-terminal" evidence="1">
    <location>
        <begin position="21"/>
        <end position="68"/>
    </location>
</feature>
<keyword evidence="3" id="KW-1185">Reference proteome</keyword>